<dbReference type="OrthoDB" id="6099113at2759"/>
<keyword evidence="2" id="KW-0732">Signal</keyword>
<feature type="chain" id="PRO_5004718911" description="EF-hand domain-containing protein" evidence="2">
    <location>
        <begin position="17"/>
        <end position="141"/>
    </location>
</feature>
<dbReference type="InterPro" id="IPR018247">
    <property type="entry name" value="EF_Hand_1_Ca_BS"/>
</dbReference>
<dbReference type="KEGG" id="lgi:LOTGIDRAFT_228325"/>
<dbReference type="OMA" id="INCANNA"/>
<feature type="domain" description="EF-hand" evidence="3">
    <location>
        <begin position="29"/>
        <end position="64"/>
    </location>
</feature>
<organism evidence="4 5">
    <name type="scientific">Lottia gigantea</name>
    <name type="common">Giant owl limpet</name>
    <dbReference type="NCBI Taxonomy" id="225164"/>
    <lineage>
        <taxon>Eukaryota</taxon>
        <taxon>Metazoa</taxon>
        <taxon>Spiralia</taxon>
        <taxon>Lophotrochozoa</taxon>
        <taxon>Mollusca</taxon>
        <taxon>Gastropoda</taxon>
        <taxon>Patellogastropoda</taxon>
        <taxon>Lottioidea</taxon>
        <taxon>Lottiidae</taxon>
        <taxon>Lottia</taxon>
    </lineage>
</organism>
<protein>
    <recommendedName>
        <fullName evidence="3">EF-hand domain-containing protein</fullName>
    </recommendedName>
</protein>
<dbReference type="InterPro" id="IPR011992">
    <property type="entry name" value="EF-hand-dom_pair"/>
</dbReference>
<dbReference type="CTD" id="20247621"/>
<name>V4ASA5_LOTGI</name>
<dbReference type="HOGENOM" id="CLU_1827491_0_0_1"/>
<dbReference type="SUPFAM" id="SSF47473">
    <property type="entry name" value="EF-hand"/>
    <property type="match status" value="1"/>
</dbReference>
<gene>
    <name evidence="4" type="ORF">LOTGIDRAFT_228325</name>
</gene>
<dbReference type="PROSITE" id="PS50222">
    <property type="entry name" value="EF_HAND_2"/>
    <property type="match status" value="2"/>
</dbReference>
<dbReference type="Gene3D" id="1.10.238.10">
    <property type="entry name" value="EF-hand"/>
    <property type="match status" value="1"/>
</dbReference>
<dbReference type="PROSITE" id="PS00018">
    <property type="entry name" value="EF_HAND_1"/>
    <property type="match status" value="2"/>
</dbReference>
<dbReference type="GO" id="GO:0005509">
    <property type="term" value="F:calcium ion binding"/>
    <property type="evidence" value="ECO:0007669"/>
    <property type="project" value="InterPro"/>
</dbReference>
<feature type="domain" description="EF-hand" evidence="3">
    <location>
        <begin position="105"/>
        <end position="140"/>
    </location>
</feature>
<dbReference type="RefSeq" id="XP_009051605.1">
    <property type="nucleotide sequence ID" value="XM_009053357.1"/>
</dbReference>
<dbReference type="AlphaFoldDB" id="V4ASA5"/>
<evidence type="ECO:0000313" key="4">
    <source>
        <dbReference type="EMBL" id="ESO97755.1"/>
    </source>
</evidence>
<accession>V4ASA5</accession>
<dbReference type="Proteomes" id="UP000030746">
    <property type="component" value="Unassembled WGS sequence"/>
</dbReference>
<evidence type="ECO:0000259" key="3">
    <source>
        <dbReference type="PROSITE" id="PS50222"/>
    </source>
</evidence>
<dbReference type="EMBL" id="KB201304">
    <property type="protein sequence ID" value="ESO97755.1"/>
    <property type="molecule type" value="Genomic_DNA"/>
</dbReference>
<dbReference type="Pfam" id="PF13202">
    <property type="entry name" value="EF-hand_5"/>
    <property type="match status" value="1"/>
</dbReference>
<dbReference type="GeneID" id="20247621"/>
<feature type="signal peptide" evidence="2">
    <location>
        <begin position="1"/>
        <end position="16"/>
    </location>
</feature>
<reference evidence="4 5" key="1">
    <citation type="journal article" date="2013" name="Nature">
        <title>Insights into bilaterian evolution from three spiralian genomes.</title>
        <authorList>
            <person name="Simakov O."/>
            <person name="Marletaz F."/>
            <person name="Cho S.J."/>
            <person name="Edsinger-Gonzales E."/>
            <person name="Havlak P."/>
            <person name="Hellsten U."/>
            <person name="Kuo D.H."/>
            <person name="Larsson T."/>
            <person name="Lv J."/>
            <person name="Arendt D."/>
            <person name="Savage R."/>
            <person name="Osoegawa K."/>
            <person name="de Jong P."/>
            <person name="Grimwood J."/>
            <person name="Chapman J.A."/>
            <person name="Shapiro H."/>
            <person name="Aerts A."/>
            <person name="Otillar R.P."/>
            <person name="Terry A.Y."/>
            <person name="Boore J.L."/>
            <person name="Grigoriev I.V."/>
            <person name="Lindberg D.R."/>
            <person name="Seaver E.C."/>
            <person name="Weisblat D.A."/>
            <person name="Putnam N.H."/>
            <person name="Rokhsar D.S."/>
        </authorList>
    </citation>
    <scope>NUCLEOTIDE SEQUENCE [LARGE SCALE GENOMIC DNA]</scope>
</reference>
<keyword evidence="1" id="KW-0106">Calcium</keyword>
<evidence type="ECO:0000313" key="5">
    <source>
        <dbReference type="Proteomes" id="UP000030746"/>
    </source>
</evidence>
<sequence>MKAFVCLAVLLVSCWAEEACKHSNIAQKTEEQVIAEVVRDADHDRDGSITDLDVVQFFVFNFDHNKNGEVDRTEFANQWHATYKDEKAFAEHVFDHIDMKTDGVLNIDDIPLLENRADTDGSGVISVSEFQTYLEAIYAAC</sequence>
<evidence type="ECO:0000256" key="1">
    <source>
        <dbReference type="ARBA" id="ARBA00022837"/>
    </source>
</evidence>
<evidence type="ECO:0000256" key="2">
    <source>
        <dbReference type="SAM" id="SignalP"/>
    </source>
</evidence>
<keyword evidence="5" id="KW-1185">Reference proteome</keyword>
<dbReference type="InterPro" id="IPR002048">
    <property type="entry name" value="EF_hand_dom"/>
</dbReference>
<proteinExistence type="predicted"/>